<feature type="transmembrane region" description="Helical" evidence="1">
    <location>
        <begin position="42"/>
        <end position="59"/>
    </location>
</feature>
<evidence type="ECO:0000256" key="1">
    <source>
        <dbReference type="SAM" id="Phobius"/>
    </source>
</evidence>
<protein>
    <submittedName>
        <fullName evidence="2">Uncharacterized protein</fullName>
    </submittedName>
</protein>
<keyword evidence="1" id="KW-1133">Transmembrane helix</keyword>
<dbReference type="Proteomes" id="UP000422108">
    <property type="component" value="Chromosome"/>
</dbReference>
<proteinExistence type="predicted"/>
<accession>A0A5K8AKC1</accession>
<sequence>MLGRNTVTVFKILEITGALASISAWIMAYFNWQGDDHTKTMIAAFTGIVLAILTIWAHYSKHQKDTSNEKYDILSDILFVMPEPDVKVLGPKKNRNVYTINYPRPFKFLPNLKVECIRGGGKLILFDETKESFKIKVVRPMIPRPFLKKVKVHWIAKGQLIE</sequence>
<evidence type="ECO:0000313" key="2">
    <source>
        <dbReference type="EMBL" id="BBO93165.1"/>
    </source>
</evidence>
<name>A0A5K8AKC1_9BACT</name>
<dbReference type="EMBL" id="AP021879">
    <property type="protein sequence ID" value="BBO93165.1"/>
    <property type="molecule type" value="Genomic_DNA"/>
</dbReference>
<organism evidence="2 3">
    <name type="scientific">Desulfosarcina ovata subsp. ovata</name>
    <dbReference type="NCBI Taxonomy" id="2752305"/>
    <lineage>
        <taxon>Bacteria</taxon>
        <taxon>Pseudomonadati</taxon>
        <taxon>Thermodesulfobacteriota</taxon>
        <taxon>Desulfobacteria</taxon>
        <taxon>Desulfobacterales</taxon>
        <taxon>Desulfosarcinaceae</taxon>
        <taxon>Desulfosarcina</taxon>
    </lineage>
</organism>
<gene>
    <name evidence="2" type="ORF">DSCOOX_63450</name>
</gene>
<dbReference type="AlphaFoldDB" id="A0A5K8AKC1"/>
<evidence type="ECO:0000313" key="3">
    <source>
        <dbReference type="Proteomes" id="UP000422108"/>
    </source>
</evidence>
<keyword evidence="1" id="KW-0472">Membrane</keyword>
<reference evidence="2 3" key="1">
    <citation type="submission" date="2019-11" db="EMBL/GenBank/DDBJ databases">
        <title>Comparative genomics of hydrocarbon-degrading Desulfosarcina strains.</title>
        <authorList>
            <person name="Watanabe M."/>
            <person name="Kojima H."/>
            <person name="Fukui M."/>
        </authorList>
    </citation>
    <scope>NUCLEOTIDE SEQUENCE [LARGE SCALE GENOMIC DNA]</scope>
    <source>
        <strain evidence="3">oXyS1</strain>
    </source>
</reference>
<keyword evidence="3" id="KW-1185">Reference proteome</keyword>
<feature type="transmembrane region" description="Helical" evidence="1">
    <location>
        <begin position="12"/>
        <end position="30"/>
    </location>
</feature>
<keyword evidence="1" id="KW-0812">Transmembrane</keyword>